<keyword evidence="1" id="KW-0547">Nucleotide-binding</keyword>
<dbReference type="Proteomes" id="UP000826651">
    <property type="component" value="Unassembled WGS sequence"/>
</dbReference>
<protein>
    <submittedName>
        <fullName evidence="4">ABC transporter ATP-binding protein</fullName>
    </submittedName>
</protein>
<evidence type="ECO:0000259" key="3">
    <source>
        <dbReference type="PROSITE" id="PS50893"/>
    </source>
</evidence>
<dbReference type="Gene3D" id="3.40.50.300">
    <property type="entry name" value="P-loop containing nucleotide triphosphate hydrolases"/>
    <property type="match status" value="1"/>
</dbReference>
<dbReference type="Pfam" id="PF00005">
    <property type="entry name" value="ABC_tran"/>
    <property type="match status" value="1"/>
</dbReference>
<dbReference type="InterPro" id="IPR017871">
    <property type="entry name" value="ABC_transporter-like_CS"/>
</dbReference>
<evidence type="ECO:0000313" key="4">
    <source>
        <dbReference type="EMBL" id="MBZ2199715.1"/>
    </source>
</evidence>
<sequence length="212" mass="23587">MPVISLRGVEKSYNRRALFTDVDLDVAPGTAVGIQGENGSGKSVLLKIITQFVRPDAGTARIDDAYLSPNRVFPQGFGVLIDRPGYIPSQTGLENLLALAGIRKVVDERKVRDTMTLLGLDPGLPQKARHYSLGMKQRLGLAQAIMEDQPVLILDEPFNGLDEDTVVEFRQLFRTMVDDGRTLIMTSHQQDDIDAICDHPHRLRRGRLERNA</sequence>
<comment type="caution">
    <text evidence="4">The sequence shown here is derived from an EMBL/GenBank/DDBJ whole genome shotgun (WGS) entry which is preliminary data.</text>
</comment>
<dbReference type="PROSITE" id="PS50893">
    <property type="entry name" value="ABC_TRANSPORTER_2"/>
    <property type="match status" value="1"/>
</dbReference>
<dbReference type="PROSITE" id="PS00211">
    <property type="entry name" value="ABC_TRANSPORTER_1"/>
    <property type="match status" value="1"/>
</dbReference>
<feature type="domain" description="ABC transporter" evidence="3">
    <location>
        <begin position="4"/>
        <end position="212"/>
    </location>
</feature>
<reference evidence="4 5" key="1">
    <citation type="submission" date="2021-04" db="EMBL/GenBank/DDBJ databases">
        <title>Ruania sp. nov., isolated from sandy soil of mangrove forest.</title>
        <authorList>
            <person name="Ge X."/>
            <person name="Huang R."/>
            <person name="Liu W."/>
        </authorList>
    </citation>
    <scope>NUCLEOTIDE SEQUENCE [LARGE SCALE GENOMIC DNA]</scope>
    <source>
        <strain evidence="4 5">N2-46</strain>
    </source>
</reference>
<keyword evidence="2 4" id="KW-0067">ATP-binding</keyword>
<proteinExistence type="predicted"/>
<dbReference type="PANTHER" id="PTHR43158">
    <property type="entry name" value="SKFA PEPTIDE EXPORT ATP-BINDING PROTEIN SKFE"/>
    <property type="match status" value="1"/>
</dbReference>
<dbReference type="SUPFAM" id="SSF52540">
    <property type="entry name" value="P-loop containing nucleoside triphosphate hydrolases"/>
    <property type="match status" value="1"/>
</dbReference>
<dbReference type="GO" id="GO:0005524">
    <property type="term" value="F:ATP binding"/>
    <property type="evidence" value="ECO:0007669"/>
    <property type="project" value="UniProtKB-KW"/>
</dbReference>
<gene>
    <name evidence="4" type="ORF">KCQ71_26475</name>
</gene>
<dbReference type="SMART" id="SM00382">
    <property type="entry name" value="AAA"/>
    <property type="match status" value="1"/>
</dbReference>
<dbReference type="InterPro" id="IPR027417">
    <property type="entry name" value="P-loop_NTPase"/>
</dbReference>
<dbReference type="CDD" id="cd03230">
    <property type="entry name" value="ABC_DR_subfamily_A"/>
    <property type="match status" value="1"/>
</dbReference>
<organism evidence="4 5">
    <name type="scientific">Occultella gossypii</name>
    <dbReference type="NCBI Taxonomy" id="2800820"/>
    <lineage>
        <taxon>Bacteria</taxon>
        <taxon>Bacillati</taxon>
        <taxon>Actinomycetota</taxon>
        <taxon>Actinomycetes</taxon>
        <taxon>Micrococcales</taxon>
        <taxon>Ruaniaceae</taxon>
        <taxon>Occultella</taxon>
    </lineage>
</organism>
<evidence type="ECO:0000313" key="5">
    <source>
        <dbReference type="Proteomes" id="UP000826651"/>
    </source>
</evidence>
<dbReference type="PANTHER" id="PTHR43158:SF7">
    <property type="entry name" value="ABC TRANSPORTER, ATP-BINDING PROTEIN"/>
    <property type="match status" value="1"/>
</dbReference>
<evidence type="ECO:0000256" key="1">
    <source>
        <dbReference type="ARBA" id="ARBA00022741"/>
    </source>
</evidence>
<dbReference type="InterPro" id="IPR003593">
    <property type="entry name" value="AAA+_ATPase"/>
</dbReference>
<evidence type="ECO:0000256" key="2">
    <source>
        <dbReference type="ARBA" id="ARBA00022840"/>
    </source>
</evidence>
<dbReference type="RefSeq" id="WP_223411689.1">
    <property type="nucleotide sequence ID" value="NZ_JAGSHT010000034.1"/>
</dbReference>
<dbReference type="EMBL" id="JAGSHT010000034">
    <property type="protein sequence ID" value="MBZ2199715.1"/>
    <property type="molecule type" value="Genomic_DNA"/>
</dbReference>
<accession>A0ABS7SHS1</accession>
<keyword evidence="5" id="KW-1185">Reference proteome</keyword>
<dbReference type="InterPro" id="IPR003439">
    <property type="entry name" value="ABC_transporter-like_ATP-bd"/>
</dbReference>
<name>A0ABS7SHS1_9MICO</name>